<dbReference type="Pfam" id="PF13411">
    <property type="entry name" value="MerR_1"/>
    <property type="match status" value="1"/>
</dbReference>
<dbReference type="InterPro" id="IPR000551">
    <property type="entry name" value="MerR-type_HTH_dom"/>
</dbReference>
<evidence type="ECO:0000313" key="2">
    <source>
        <dbReference type="EMBL" id="NQE35186.1"/>
    </source>
</evidence>
<dbReference type="Gene3D" id="1.10.1660.10">
    <property type="match status" value="1"/>
</dbReference>
<protein>
    <recommendedName>
        <fullName evidence="1">HTH merR-type domain-containing protein</fullName>
    </recommendedName>
</protein>
<proteinExistence type="predicted"/>
<organism evidence="2 3">
    <name type="scientific">Microcoleus asticus IPMA8</name>
    <dbReference type="NCBI Taxonomy" id="2563858"/>
    <lineage>
        <taxon>Bacteria</taxon>
        <taxon>Bacillati</taxon>
        <taxon>Cyanobacteriota</taxon>
        <taxon>Cyanophyceae</taxon>
        <taxon>Oscillatoriophycideae</taxon>
        <taxon>Oscillatoriales</taxon>
        <taxon>Microcoleaceae</taxon>
        <taxon>Microcoleus</taxon>
        <taxon>Microcoleus asticus</taxon>
    </lineage>
</organism>
<dbReference type="Proteomes" id="UP000702425">
    <property type="component" value="Unassembled WGS sequence"/>
</dbReference>
<sequence length="149" mass="17015">MSVTEERFFTTKQAAQIAGCTLRQLQYWRESGVVVPVITETVTGRSIYYSEGNLVELATMVYWLSVGFTFEVGCKVLKTLKEKYLGLLSNREPNRLIFVKESQAGDSKLVEFDVEKVVAAWAEGKFVVPVWLDVIYARLREIVNLRVRV</sequence>
<feature type="domain" description="HTH merR-type" evidence="1">
    <location>
        <begin position="9"/>
        <end position="71"/>
    </location>
</feature>
<dbReference type="InterPro" id="IPR009061">
    <property type="entry name" value="DNA-bd_dom_put_sf"/>
</dbReference>
<name>A0ABX2CXP8_9CYAN</name>
<reference evidence="2 3" key="1">
    <citation type="journal article" date="2020" name="Sci. Rep.">
        <title>A novel cyanobacterial geosmin producer, revising GeoA distribution and dispersion patterns in Bacteria.</title>
        <authorList>
            <person name="Churro C."/>
            <person name="Semedo-Aguiar A.P."/>
            <person name="Silva A.D."/>
            <person name="Pereira-Leal J.B."/>
            <person name="Leite R.B."/>
        </authorList>
    </citation>
    <scope>NUCLEOTIDE SEQUENCE [LARGE SCALE GENOMIC DNA]</scope>
    <source>
        <strain evidence="2 3">IPMA8</strain>
    </source>
</reference>
<dbReference type="SUPFAM" id="SSF46955">
    <property type="entry name" value="Putative DNA-binding domain"/>
    <property type="match status" value="1"/>
</dbReference>
<comment type="caution">
    <text evidence="2">The sequence shown here is derived from an EMBL/GenBank/DDBJ whole genome shotgun (WGS) entry which is preliminary data.</text>
</comment>
<evidence type="ECO:0000259" key="1">
    <source>
        <dbReference type="Pfam" id="PF13411"/>
    </source>
</evidence>
<dbReference type="EMBL" id="SRRZ01000049">
    <property type="protein sequence ID" value="NQE35186.1"/>
    <property type="molecule type" value="Genomic_DNA"/>
</dbReference>
<evidence type="ECO:0000313" key="3">
    <source>
        <dbReference type="Proteomes" id="UP000702425"/>
    </source>
</evidence>
<dbReference type="RefSeq" id="WP_172188378.1">
    <property type="nucleotide sequence ID" value="NZ_CAWPPK010000262.1"/>
</dbReference>
<accession>A0ABX2CXP8</accession>
<gene>
    <name evidence="2" type="ORF">E5S67_02916</name>
</gene>
<keyword evidence="3" id="KW-1185">Reference proteome</keyword>